<keyword evidence="2" id="KW-1185">Reference proteome</keyword>
<gene>
    <name evidence="1" type="ORF">GOP47_0009146</name>
</gene>
<protein>
    <submittedName>
        <fullName evidence="1">Uncharacterized protein</fullName>
    </submittedName>
</protein>
<sequence>MVCYKCEFLTCLTNNHNHNKVGLSIISSPLTIVSMATKKQEHWGLSMLMECLQVAISYLELPRLSYVLLKRRILQLKNYKVLLDVNSVATKINFPCLDACFIKDHLRGRAVERSSVSFHSSTCSHNPCLIR</sequence>
<proteinExistence type="predicted"/>
<dbReference type="Proteomes" id="UP000886520">
    <property type="component" value="Chromosome 8"/>
</dbReference>
<dbReference type="AlphaFoldDB" id="A0A9D4ZL11"/>
<dbReference type="EMBL" id="JABFUD020000008">
    <property type="protein sequence ID" value="KAI5077081.1"/>
    <property type="molecule type" value="Genomic_DNA"/>
</dbReference>
<organism evidence="1 2">
    <name type="scientific">Adiantum capillus-veneris</name>
    <name type="common">Maidenhair fern</name>
    <dbReference type="NCBI Taxonomy" id="13818"/>
    <lineage>
        <taxon>Eukaryota</taxon>
        <taxon>Viridiplantae</taxon>
        <taxon>Streptophyta</taxon>
        <taxon>Embryophyta</taxon>
        <taxon>Tracheophyta</taxon>
        <taxon>Polypodiopsida</taxon>
        <taxon>Polypodiidae</taxon>
        <taxon>Polypodiales</taxon>
        <taxon>Pteridineae</taxon>
        <taxon>Pteridaceae</taxon>
        <taxon>Vittarioideae</taxon>
        <taxon>Adiantum</taxon>
    </lineage>
</organism>
<name>A0A9D4ZL11_ADICA</name>
<comment type="caution">
    <text evidence="1">The sequence shown here is derived from an EMBL/GenBank/DDBJ whole genome shotgun (WGS) entry which is preliminary data.</text>
</comment>
<reference evidence="1" key="1">
    <citation type="submission" date="2021-01" db="EMBL/GenBank/DDBJ databases">
        <title>Adiantum capillus-veneris genome.</title>
        <authorList>
            <person name="Fang Y."/>
            <person name="Liao Q."/>
        </authorList>
    </citation>
    <scope>NUCLEOTIDE SEQUENCE</scope>
    <source>
        <strain evidence="1">H3</strain>
        <tissue evidence="1">Leaf</tissue>
    </source>
</reference>
<evidence type="ECO:0000313" key="1">
    <source>
        <dbReference type="EMBL" id="KAI5077081.1"/>
    </source>
</evidence>
<evidence type="ECO:0000313" key="2">
    <source>
        <dbReference type="Proteomes" id="UP000886520"/>
    </source>
</evidence>
<accession>A0A9D4ZL11</accession>